<evidence type="ECO:0000313" key="1">
    <source>
        <dbReference type="EMBL" id="GEX57710.1"/>
    </source>
</evidence>
<proteinExistence type="predicted"/>
<accession>A0A699HBG6</accession>
<gene>
    <name evidence="1" type="ORF">Tci_329685</name>
</gene>
<organism evidence="1">
    <name type="scientific">Tanacetum cinerariifolium</name>
    <name type="common">Dalmatian daisy</name>
    <name type="synonym">Chrysanthemum cinerariifolium</name>
    <dbReference type="NCBI Taxonomy" id="118510"/>
    <lineage>
        <taxon>Eukaryota</taxon>
        <taxon>Viridiplantae</taxon>
        <taxon>Streptophyta</taxon>
        <taxon>Embryophyta</taxon>
        <taxon>Tracheophyta</taxon>
        <taxon>Spermatophyta</taxon>
        <taxon>Magnoliopsida</taxon>
        <taxon>eudicotyledons</taxon>
        <taxon>Gunneridae</taxon>
        <taxon>Pentapetalae</taxon>
        <taxon>asterids</taxon>
        <taxon>campanulids</taxon>
        <taxon>Asterales</taxon>
        <taxon>Asteraceae</taxon>
        <taxon>Asteroideae</taxon>
        <taxon>Anthemideae</taxon>
        <taxon>Anthemidinae</taxon>
        <taxon>Tanacetum</taxon>
    </lineage>
</organism>
<reference evidence="1" key="1">
    <citation type="journal article" date="2019" name="Sci. Rep.">
        <title>Draft genome of Tanacetum cinerariifolium, the natural source of mosquito coil.</title>
        <authorList>
            <person name="Yamashiro T."/>
            <person name="Shiraishi A."/>
            <person name="Satake H."/>
            <person name="Nakayama K."/>
        </authorList>
    </citation>
    <scope>NUCLEOTIDE SEQUENCE</scope>
</reference>
<evidence type="ECO:0008006" key="2">
    <source>
        <dbReference type="Google" id="ProtNLM"/>
    </source>
</evidence>
<dbReference type="AlphaFoldDB" id="A0A699HBG6"/>
<protein>
    <recommendedName>
        <fullName evidence="2">Reverse transcriptase domain-containing protein</fullName>
    </recommendedName>
</protein>
<sequence>MNSHSSGANNDDNTNNNVSGLADLLTQIVTNLNARRANDAEGSSNAKQGCSYKAFMASNLKEFYGTKGAVSLLSWFENVGSNLNITKCADADKVKYVACLLNGRALTWWNTQVQTLGRDAANGLIWENFKRFMAEKYCRRMRNLRSLARCRVHVIRAEEEVQKPNVVTGIFLLNGHYVSVFFNSGADRVLSH</sequence>
<dbReference type="EMBL" id="BKCJ010116678">
    <property type="protein sequence ID" value="GEX57710.1"/>
    <property type="molecule type" value="Genomic_DNA"/>
</dbReference>
<comment type="caution">
    <text evidence="1">The sequence shown here is derived from an EMBL/GenBank/DDBJ whole genome shotgun (WGS) entry which is preliminary data.</text>
</comment>
<dbReference type="Pfam" id="PF08284">
    <property type="entry name" value="RVP_2"/>
    <property type="match status" value="1"/>
</dbReference>
<name>A0A699HBG6_TANCI</name>